<keyword evidence="10" id="KW-1185">Reference proteome</keyword>
<dbReference type="AlphaFoldDB" id="A0A8C6Z5Q4"/>
<reference evidence="9" key="1">
    <citation type="submission" date="2025-08" db="UniProtKB">
        <authorList>
            <consortium name="Ensembl"/>
        </authorList>
    </citation>
    <scope>IDENTIFICATION</scope>
</reference>
<dbReference type="InterPro" id="IPR007110">
    <property type="entry name" value="Ig-like_dom"/>
</dbReference>
<proteinExistence type="predicted"/>
<feature type="region of interest" description="Disordered" evidence="7">
    <location>
        <begin position="1"/>
        <end position="21"/>
    </location>
</feature>
<dbReference type="FunFam" id="2.60.40.10:FF:000211">
    <property type="entry name" value="Obscurin-like protein 1"/>
    <property type="match status" value="1"/>
</dbReference>
<keyword evidence="2" id="KW-0963">Cytoplasm</keyword>
<dbReference type="PROSITE" id="PS50835">
    <property type="entry name" value="IG_LIKE"/>
    <property type="match status" value="1"/>
</dbReference>
<dbReference type="InterPro" id="IPR003599">
    <property type="entry name" value="Ig_sub"/>
</dbReference>
<sequence>RTGTSSPTSLRAATSRQDLRSSPSFPGAFLTALCCLSAPQAHIAPVPEAQRLRKQPAGLPVLLECEVSPPGAPVRWLKDGEAVPLDDVIAVQEEGCVRRLLVRSAGPSDSGIYTCDAGDEAVSFVVTVTGWCFGDGREAVSVPWQRTGVESSASVT</sequence>
<dbReference type="InterPro" id="IPR052385">
    <property type="entry name" value="Obscurin/Obscurin-like_Reg"/>
</dbReference>
<evidence type="ECO:0000256" key="7">
    <source>
        <dbReference type="SAM" id="MobiDB-lite"/>
    </source>
</evidence>
<reference evidence="9" key="2">
    <citation type="submission" date="2025-09" db="UniProtKB">
        <authorList>
            <consortium name="Ensembl"/>
        </authorList>
    </citation>
    <scope>IDENTIFICATION</scope>
</reference>
<dbReference type="PANTHER" id="PTHR35971">
    <property type="entry name" value="SI:DKEY-31G6.6"/>
    <property type="match status" value="1"/>
</dbReference>
<comment type="subcellular location">
    <subcellularLocation>
        <location evidence="1">Cytoplasm</location>
    </subcellularLocation>
</comment>
<organism evidence="9 10">
    <name type="scientific">Nothoprocta perdicaria</name>
    <name type="common">Chilean tinamou</name>
    <name type="synonym">Crypturus perdicarius</name>
    <dbReference type="NCBI Taxonomy" id="30464"/>
    <lineage>
        <taxon>Eukaryota</taxon>
        <taxon>Metazoa</taxon>
        <taxon>Chordata</taxon>
        <taxon>Craniata</taxon>
        <taxon>Vertebrata</taxon>
        <taxon>Euteleostomi</taxon>
        <taxon>Archelosauria</taxon>
        <taxon>Archosauria</taxon>
        <taxon>Dinosauria</taxon>
        <taxon>Saurischia</taxon>
        <taxon>Theropoda</taxon>
        <taxon>Coelurosauria</taxon>
        <taxon>Aves</taxon>
        <taxon>Palaeognathae</taxon>
        <taxon>Tinamiformes</taxon>
        <taxon>Tinamidae</taxon>
        <taxon>Nothoprocta</taxon>
    </lineage>
</organism>
<dbReference type="PANTHER" id="PTHR35971:SF5">
    <property type="entry name" value="OBSCURIN LIKE CYTOSKELETAL ADAPTOR 1"/>
    <property type="match status" value="1"/>
</dbReference>
<evidence type="ECO:0000313" key="10">
    <source>
        <dbReference type="Proteomes" id="UP000694420"/>
    </source>
</evidence>
<protein>
    <recommendedName>
        <fullName evidence="8">Ig-like domain-containing protein</fullName>
    </recommendedName>
</protein>
<dbReference type="SUPFAM" id="SSF48726">
    <property type="entry name" value="Immunoglobulin"/>
    <property type="match status" value="1"/>
</dbReference>
<evidence type="ECO:0000256" key="3">
    <source>
        <dbReference type="ARBA" id="ARBA00022553"/>
    </source>
</evidence>
<dbReference type="GO" id="GO:0005737">
    <property type="term" value="C:cytoplasm"/>
    <property type="evidence" value="ECO:0007669"/>
    <property type="project" value="UniProtKB-SubCell"/>
</dbReference>
<dbReference type="InterPro" id="IPR013783">
    <property type="entry name" value="Ig-like_fold"/>
</dbReference>
<evidence type="ECO:0000256" key="2">
    <source>
        <dbReference type="ARBA" id="ARBA00022490"/>
    </source>
</evidence>
<keyword evidence="5" id="KW-1015">Disulfide bond</keyword>
<evidence type="ECO:0000259" key="8">
    <source>
        <dbReference type="PROSITE" id="PS50835"/>
    </source>
</evidence>
<feature type="domain" description="Ig-like" evidence="8">
    <location>
        <begin position="39"/>
        <end position="129"/>
    </location>
</feature>
<name>A0A8C6Z5Q4_NOTPE</name>
<dbReference type="Pfam" id="PF07679">
    <property type="entry name" value="I-set"/>
    <property type="match status" value="1"/>
</dbReference>
<dbReference type="InterPro" id="IPR036179">
    <property type="entry name" value="Ig-like_dom_sf"/>
</dbReference>
<dbReference type="Gene3D" id="2.60.40.10">
    <property type="entry name" value="Immunoglobulins"/>
    <property type="match status" value="1"/>
</dbReference>
<dbReference type="SMART" id="SM00409">
    <property type="entry name" value="IG"/>
    <property type="match status" value="1"/>
</dbReference>
<evidence type="ECO:0000256" key="5">
    <source>
        <dbReference type="ARBA" id="ARBA00023157"/>
    </source>
</evidence>
<accession>A0A8C6Z5Q4</accession>
<evidence type="ECO:0000256" key="1">
    <source>
        <dbReference type="ARBA" id="ARBA00004496"/>
    </source>
</evidence>
<evidence type="ECO:0000256" key="6">
    <source>
        <dbReference type="ARBA" id="ARBA00023319"/>
    </source>
</evidence>
<dbReference type="InterPro" id="IPR003598">
    <property type="entry name" value="Ig_sub2"/>
</dbReference>
<dbReference type="SMART" id="SM00408">
    <property type="entry name" value="IGc2"/>
    <property type="match status" value="1"/>
</dbReference>
<dbReference type="Ensembl" id="ENSNPET00000008079.1">
    <property type="protein sequence ID" value="ENSNPEP00000007878.1"/>
    <property type="gene ID" value="ENSNPEG00000005900.1"/>
</dbReference>
<dbReference type="Proteomes" id="UP000694420">
    <property type="component" value="Unplaced"/>
</dbReference>
<keyword evidence="4" id="KW-0677">Repeat</keyword>
<keyword evidence="3" id="KW-0597">Phosphoprotein</keyword>
<evidence type="ECO:0000313" key="9">
    <source>
        <dbReference type="Ensembl" id="ENSNPEP00000007878.1"/>
    </source>
</evidence>
<evidence type="ECO:0000256" key="4">
    <source>
        <dbReference type="ARBA" id="ARBA00022737"/>
    </source>
</evidence>
<keyword evidence="6" id="KW-0393">Immunoglobulin domain</keyword>
<dbReference type="InterPro" id="IPR013098">
    <property type="entry name" value="Ig_I-set"/>
</dbReference>